<reference evidence="1 2" key="1">
    <citation type="journal article" date="2009" name="Appl. Environ. Microbiol.">
        <title>Community genomic and proteomic analyses of chemoautotrophic iron-oxidizing "Leptospirillum rubarum" (Group II) and "Leptospirillum ferrodiazotrophum" (Group III) bacteria in acid mine drainage biofilms.</title>
        <authorList>
            <person name="Goltsman D.S."/>
            <person name="Denef V.J."/>
            <person name="Singer S.W."/>
            <person name="VerBerkmoes N.C."/>
            <person name="Lefsrud M."/>
            <person name="Mueller R.S."/>
            <person name="Dick G.J."/>
            <person name="Sun C.L."/>
            <person name="Wheeler K.E."/>
            <person name="Zemla A."/>
            <person name="Baker B.J."/>
            <person name="Hauser L."/>
            <person name="Land M."/>
            <person name="Shah M.B."/>
            <person name="Thelen M.P."/>
            <person name="Hettich R.L."/>
            <person name="Banfield J.F."/>
        </authorList>
    </citation>
    <scope>NUCLEOTIDE SEQUENCE [LARGE SCALE GENOMIC DNA]</scope>
</reference>
<dbReference type="InterPro" id="IPR021804">
    <property type="entry name" value="DUF3375"/>
</dbReference>
<accession>C6HW08</accession>
<dbReference type="Pfam" id="PF11855">
    <property type="entry name" value="DUF3375"/>
    <property type="match status" value="1"/>
</dbReference>
<evidence type="ECO:0008006" key="3">
    <source>
        <dbReference type="Google" id="ProtNLM"/>
    </source>
</evidence>
<sequence length="471" mass="54739">MRRVHPAWRLLLADSAPLVASFLHQNFILPNVRTLSRPEILSLLEDALFAVREVAGPESYPREAADYLEEWASDERGWLRKYYPLDSDLPHYDITPATEKALEWLSSLEERAFIGTSSRLLTIVELLRQMAEGSETDPEARIRELERRKADIEAEIGRVREGRLDLLDETELRERFLQVEATARGLLSDFRAVEQNFRKLDREVREKVATWEGSKGELLAEVFGERDAISDSDQGRSFRAFWDFLMSASRQDELTRLLEKVFSLEAVERLRPDRRLLRIHYDWLEAGEVAQRTVARLSGQLRRFLDEAVWLENRRIMEIVRSIEQRALALRGRMGERAVVLLEDSRPDLRLPLERPLHRPPVRTRIRDLPLLPGEGEVSTDLLFSQIFVDRGRLERQLDRLLALRSPVSLGEVLETYPLTRGLSELVVYLVIASERRETVADEGREEVLAWEDGEGGRREARLARILFYRR</sequence>
<proteinExistence type="predicted"/>
<evidence type="ECO:0000313" key="1">
    <source>
        <dbReference type="EMBL" id="EES53197.1"/>
    </source>
</evidence>
<dbReference type="Proteomes" id="UP000009374">
    <property type="component" value="Unassembled WGS sequence"/>
</dbReference>
<name>C6HW08_9BACT</name>
<evidence type="ECO:0000313" key="2">
    <source>
        <dbReference type="Proteomes" id="UP000009374"/>
    </source>
</evidence>
<dbReference type="EMBL" id="GG693868">
    <property type="protein sequence ID" value="EES53197.1"/>
    <property type="molecule type" value="Genomic_DNA"/>
</dbReference>
<keyword evidence="2" id="KW-1185">Reference proteome</keyword>
<protein>
    <recommendedName>
        <fullName evidence="3">DUF3375 domain-containing protein</fullName>
    </recommendedName>
</protein>
<organism evidence="1 2">
    <name type="scientific">Leptospirillum ferrodiazotrophum</name>
    <dbReference type="NCBI Taxonomy" id="412449"/>
    <lineage>
        <taxon>Bacteria</taxon>
        <taxon>Pseudomonadati</taxon>
        <taxon>Nitrospirota</taxon>
        <taxon>Nitrospiria</taxon>
        <taxon>Nitrospirales</taxon>
        <taxon>Nitrospiraceae</taxon>
        <taxon>Leptospirillum</taxon>
    </lineage>
</organism>
<gene>
    <name evidence="1" type="ORF">UBAL3_80290073</name>
</gene>
<dbReference type="AlphaFoldDB" id="C6HW08"/>